<sequence length="243" mass="25639">MISLKSALVAFTLGCSSIATASTLHPGFEDDIALLLADADGRTKHWQIVKPFLDTAFPGITCNVQGNNSLTQGSTSPMAEMIESSLMEYQPSVSCTGELDEHAFAAVFDQFPHVTPQLDFQGLQKRQADCPKGNAPVKPLGRRGGTVRDVEAETQAQAAAARAETEQGYLRCEGASRPANCRACWSGAIAAYVFEIGGCAAVAYKNHEAPRGQIDPAAWLGFICCVGVGLGGWLVATSGCIGR</sequence>
<dbReference type="VEuPathDB" id="FungiDB:LEMA_P062580.1"/>
<keyword evidence="1" id="KW-1133">Transmembrane helix</keyword>
<dbReference type="Proteomes" id="UP000002668">
    <property type="component" value="Genome"/>
</dbReference>
<proteinExistence type="predicted"/>
<keyword evidence="1" id="KW-0812">Transmembrane</keyword>
<keyword evidence="2" id="KW-0732">Signal</keyword>
<reference evidence="4" key="1">
    <citation type="journal article" date="2011" name="Nat. Commun.">
        <title>Effector diversification within compartments of the Leptosphaeria maculans genome affected by Repeat-Induced Point mutations.</title>
        <authorList>
            <person name="Rouxel T."/>
            <person name="Grandaubert J."/>
            <person name="Hane J.K."/>
            <person name="Hoede C."/>
            <person name="van de Wouw A.P."/>
            <person name="Couloux A."/>
            <person name="Dominguez V."/>
            <person name="Anthouard V."/>
            <person name="Bally P."/>
            <person name="Bourras S."/>
            <person name="Cozijnsen A.J."/>
            <person name="Ciuffetti L.M."/>
            <person name="Degrave A."/>
            <person name="Dilmaghani A."/>
            <person name="Duret L."/>
            <person name="Fudal I."/>
            <person name="Goodwin S.B."/>
            <person name="Gout L."/>
            <person name="Glaser N."/>
            <person name="Linglin J."/>
            <person name="Kema G.H.J."/>
            <person name="Lapalu N."/>
            <person name="Lawrence C.B."/>
            <person name="May K."/>
            <person name="Meyer M."/>
            <person name="Ollivier B."/>
            <person name="Poulain J."/>
            <person name="Schoch C.L."/>
            <person name="Simon A."/>
            <person name="Spatafora J.W."/>
            <person name="Stachowiak A."/>
            <person name="Turgeon B.G."/>
            <person name="Tyler B.M."/>
            <person name="Vincent D."/>
            <person name="Weissenbach J."/>
            <person name="Amselem J."/>
            <person name="Quesneville H."/>
            <person name="Oliver R.P."/>
            <person name="Wincker P."/>
            <person name="Balesdent M.-H."/>
            <person name="Howlett B.J."/>
        </authorList>
    </citation>
    <scope>NUCLEOTIDE SEQUENCE [LARGE SCALE GENOMIC DNA]</scope>
    <source>
        <strain evidence="4">JN3 / isolate v23.1.3 / race Av1-4-5-6-7-8</strain>
    </source>
</reference>
<dbReference type="GeneID" id="13291926"/>
<evidence type="ECO:0000256" key="2">
    <source>
        <dbReference type="SAM" id="SignalP"/>
    </source>
</evidence>
<evidence type="ECO:0000313" key="3">
    <source>
        <dbReference type="EMBL" id="CBX90132.1"/>
    </source>
</evidence>
<accession>E4ZFR2</accession>
<dbReference type="InParanoid" id="E4ZFR2"/>
<feature type="transmembrane region" description="Helical" evidence="1">
    <location>
        <begin position="216"/>
        <end position="236"/>
    </location>
</feature>
<evidence type="ECO:0000313" key="4">
    <source>
        <dbReference type="Proteomes" id="UP000002668"/>
    </source>
</evidence>
<feature type="chain" id="PRO_5003194145" evidence="2">
    <location>
        <begin position="24"/>
        <end position="243"/>
    </location>
</feature>
<protein>
    <submittedName>
        <fullName evidence="3">Uncharacterized protein</fullName>
    </submittedName>
</protein>
<organism evidence="3 4">
    <name type="scientific">Leptosphaeria maculans (strain JN3 / isolate v23.1.3 / race Av1-4-5-6-7-8)</name>
    <name type="common">Blackleg fungus</name>
    <name type="synonym">Phoma lingam</name>
    <dbReference type="NCBI Taxonomy" id="985895"/>
    <lineage>
        <taxon>Eukaryota</taxon>
        <taxon>Fungi</taxon>
        <taxon>Dikarya</taxon>
        <taxon>Ascomycota</taxon>
        <taxon>Pezizomycotina</taxon>
        <taxon>Dothideomycetes</taxon>
        <taxon>Pleosporomycetidae</taxon>
        <taxon>Pleosporales</taxon>
        <taxon>Pleosporineae</taxon>
        <taxon>Leptosphaeriaceae</taxon>
        <taxon>Plenodomus</taxon>
        <taxon>Plenodomus lingam/Leptosphaeria maculans species complex</taxon>
    </lineage>
</organism>
<keyword evidence="4" id="KW-1185">Reference proteome</keyword>
<keyword evidence="1" id="KW-0472">Membrane</keyword>
<feature type="transmembrane region" description="Helical" evidence="1">
    <location>
        <begin position="185"/>
        <end position="204"/>
    </location>
</feature>
<dbReference type="OMA" id="AYNDMIS"/>
<dbReference type="EMBL" id="FP929064">
    <property type="protein sequence ID" value="CBX90132.1"/>
    <property type="molecule type" value="Genomic_DNA"/>
</dbReference>
<dbReference type="HOGENOM" id="CLU_1142763_0_0_1"/>
<name>E4ZFR2_LEPMJ</name>
<dbReference type="AlphaFoldDB" id="E4ZFR2"/>
<gene>
    <name evidence="3" type="ORF">LEMA_P062580.1</name>
</gene>
<evidence type="ECO:0000256" key="1">
    <source>
        <dbReference type="SAM" id="Phobius"/>
    </source>
</evidence>
<feature type="signal peptide" evidence="2">
    <location>
        <begin position="1"/>
        <end position="23"/>
    </location>
</feature>